<gene>
    <name evidence="2" type="ORF">DFR39_10626</name>
</gene>
<name>A0A4R6N198_9BURK</name>
<dbReference type="EMBL" id="SNXE01000006">
    <property type="protein sequence ID" value="TDP07766.1"/>
    <property type="molecule type" value="Genomic_DNA"/>
</dbReference>
<dbReference type="Proteomes" id="UP000295357">
    <property type="component" value="Unassembled WGS sequence"/>
</dbReference>
<evidence type="ECO:0000313" key="3">
    <source>
        <dbReference type="Proteomes" id="UP000295357"/>
    </source>
</evidence>
<feature type="transmembrane region" description="Helical" evidence="1">
    <location>
        <begin position="113"/>
        <end position="130"/>
    </location>
</feature>
<reference evidence="2 3" key="1">
    <citation type="submission" date="2019-03" db="EMBL/GenBank/DDBJ databases">
        <title>Genomic Encyclopedia of Type Strains, Phase IV (KMG-IV): sequencing the most valuable type-strain genomes for metagenomic binning, comparative biology and taxonomic classification.</title>
        <authorList>
            <person name="Goeker M."/>
        </authorList>
    </citation>
    <scope>NUCLEOTIDE SEQUENCE [LARGE SCALE GENOMIC DNA]</scope>
    <source>
        <strain evidence="2 3">DSM 25082</strain>
    </source>
</reference>
<protein>
    <submittedName>
        <fullName evidence="2">Uncharacterized protein</fullName>
    </submittedName>
</protein>
<feature type="transmembrane region" description="Helical" evidence="1">
    <location>
        <begin position="191"/>
        <end position="209"/>
    </location>
</feature>
<dbReference type="AlphaFoldDB" id="A0A4R6N198"/>
<accession>A0A4R6N198</accession>
<evidence type="ECO:0000256" key="1">
    <source>
        <dbReference type="SAM" id="Phobius"/>
    </source>
</evidence>
<keyword evidence="3" id="KW-1185">Reference proteome</keyword>
<keyword evidence="1" id="KW-0812">Transmembrane</keyword>
<sequence>MVAGPILGFIAVEQGSAFAAKAAATAAVGLLASVSFSVAYAHAAHGRSWPAALGLGLLAWLCAAAPLSLLPAHPLLGLGLALLTLLLAPPLFPQPRALNKAMRLRPSEMGLRMAAGALLTLGVSGVAGMMGSHWSGLLAVFPMLGCTLAVFSHRSQGGAYAATLLRAMVTGLYSLAAFCVSLSLLLPRLDMPLAFGLATLLCLAVQLATRNTGLARR</sequence>
<keyword evidence="1" id="KW-0472">Membrane</keyword>
<keyword evidence="1" id="KW-1133">Transmembrane helix</keyword>
<evidence type="ECO:0000313" key="2">
    <source>
        <dbReference type="EMBL" id="TDP07766.1"/>
    </source>
</evidence>
<feature type="transmembrane region" description="Helical" evidence="1">
    <location>
        <begin position="164"/>
        <end position="185"/>
    </location>
</feature>
<feature type="transmembrane region" description="Helical" evidence="1">
    <location>
        <begin position="48"/>
        <end position="69"/>
    </location>
</feature>
<feature type="transmembrane region" description="Helical" evidence="1">
    <location>
        <begin position="75"/>
        <end position="92"/>
    </location>
</feature>
<comment type="caution">
    <text evidence="2">The sequence shown here is derived from an EMBL/GenBank/DDBJ whole genome shotgun (WGS) entry which is preliminary data.</text>
</comment>
<organism evidence="2 3">
    <name type="scientific">Roseateles asaccharophilus</name>
    <dbReference type="NCBI Taxonomy" id="582607"/>
    <lineage>
        <taxon>Bacteria</taxon>
        <taxon>Pseudomonadati</taxon>
        <taxon>Pseudomonadota</taxon>
        <taxon>Betaproteobacteria</taxon>
        <taxon>Burkholderiales</taxon>
        <taxon>Sphaerotilaceae</taxon>
        <taxon>Roseateles</taxon>
    </lineage>
</organism>
<feature type="transmembrane region" description="Helical" evidence="1">
    <location>
        <begin position="136"/>
        <end position="152"/>
    </location>
</feature>
<proteinExistence type="predicted"/>
<feature type="transmembrane region" description="Helical" evidence="1">
    <location>
        <begin position="22"/>
        <end position="41"/>
    </location>
</feature>